<evidence type="ECO:0000256" key="1">
    <source>
        <dbReference type="SAM" id="SignalP"/>
    </source>
</evidence>
<dbReference type="SUPFAM" id="SSF49785">
    <property type="entry name" value="Galactose-binding domain-like"/>
    <property type="match status" value="1"/>
</dbReference>
<name>A0ABV6BAE9_9GAMM</name>
<feature type="signal peptide" evidence="1">
    <location>
        <begin position="1"/>
        <end position="20"/>
    </location>
</feature>
<proteinExistence type="predicted"/>
<dbReference type="RefSeq" id="WP_377239797.1">
    <property type="nucleotide sequence ID" value="NZ_JBHLXP010000001.1"/>
</dbReference>
<dbReference type="InterPro" id="IPR008979">
    <property type="entry name" value="Galactose-bd-like_sf"/>
</dbReference>
<keyword evidence="4" id="KW-1185">Reference proteome</keyword>
<organism evidence="3 4">
    <name type="scientific">Rheinheimera tilapiae</name>
    <dbReference type="NCBI Taxonomy" id="875043"/>
    <lineage>
        <taxon>Bacteria</taxon>
        <taxon>Pseudomonadati</taxon>
        <taxon>Pseudomonadota</taxon>
        <taxon>Gammaproteobacteria</taxon>
        <taxon>Chromatiales</taxon>
        <taxon>Chromatiaceae</taxon>
        <taxon>Rheinheimera</taxon>
    </lineage>
</organism>
<feature type="chain" id="PRO_5047380565" evidence="1">
    <location>
        <begin position="21"/>
        <end position="203"/>
    </location>
</feature>
<gene>
    <name evidence="3" type="ORF">ACFFJP_01660</name>
</gene>
<dbReference type="Gene3D" id="2.60.120.260">
    <property type="entry name" value="Galactose-binding domain-like"/>
    <property type="match status" value="1"/>
</dbReference>
<dbReference type="InterPro" id="IPR006946">
    <property type="entry name" value="DGR2-like_dom"/>
</dbReference>
<evidence type="ECO:0000313" key="3">
    <source>
        <dbReference type="EMBL" id="MFC0046993.1"/>
    </source>
</evidence>
<dbReference type="Pfam" id="PF04862">
    <property type="entry name" value="DUF642"/>
    <property type="match status" value="1"/>
</dbReference>
<accession>A0ABV6BAE9</accession>
<comment type="caution">
    <text evidence="3">The sequence shown here is derived from an EMBL/GenBank/DDBJ whole genome shotgun (WGS) entry which is preliminary data.</text>
</comment>
<feature type="domain" description="DUF642" evidence="2">
    <location>
        <begin position="22"/>
        <end position="168"/>
    </location>
</feature>
<dbReference type="EMBL" id="JBHLXP010000001">
    <property type="protein sequence ID" value="MFC0046993.1"/>
    <property type="molecule type" value="Genomic_DNA"/>
</dbReference>
<dbReference type="Proteomes" id="UP001589813">
    <property type="component" value="Unassembled WGS sequence"/>
</dbReference>
<protein>
    <submittedName>
        <fullName evidence="3">DUF642 domain-containing protein</fullName>
    </submittedName>
</protein>
<keyword evidence="1" id="KW-0732">Signal</keyword>
<evidence type="ECO:0000259" key="2">
    <source>
        <dbReference type="Pfam" id="PF04862"/>
    </source>
</evidence>
<reference evidence="3 4" key="1">
    <citation type="submission" date="2024-09" db="EMBL/GenBank/DDBJ databases">
        <authorList>
            <person name="Sun Q."/>
            <person name="Mori K."/>
        </authorList>
    </citation>
    <scope>NUCLEOTIDE SEQUENCE [LARGE SCALE GENOMIC DNA]</scope>
    <source>
        <strain evidence="3 4">KCTC 23315</strain>
    </source>
</reference>
<evidence type="ECO:0000313" key="4">
    <source>
        <dbReference type="Proteomes" id="UP001589813"/>
    </source>
</evidence>
<sequence length="203" mass="22043">MKWAVISALFLALAGTSAQATVIANGNFEDNVIGNNSWRWFGADQVNGWDGSNLEIWRGYAGVQAYSGQQFIELNAHGSNNGAWSIFQTFNTVSGARYQLSFAYRARASDNEVFSVSVADLNQIMTDHSTAEWRLFTGYFTAGNTSSLLRFTSGNNGTIGNFIDDVKVTELPPQIASNPVPTGPTGVLLAIAAAAMFWRRRAV</sequence>